<dbReference type="EMBL" id="SRLO01000017">
    <property type="protein sequence ID" value="TNN86205.1"/>
    <property type="molecule type" value="Genomic_DNA"/>
</dbReference>
<accession>A0A4Z2J792</accession>
<evidence type="ECO:0000256" key="1">
    <source>
        <dbReference type="SAM" id="MobiDB-lite"/>
    </source>
</evidence>
<reference evidence="2 3" key="1">
    <citation type="submission" date="2019-03" db="EMBL/GenBank/DDBJ databases">
        <title>First draft genome of Liparis tanakae, snailfish: a comprehensive survey of snailfish specific genes.</title>
        <authorList>
            <person name="Kim W."/>
            <person name="Song I."/>
            <person name="Jeong J.-H."/>
            <person name="Kim D."/>
            <person name="Kim S."/>
            <person name="Ryu S."/>
            <person name="Song J.Y."/>
            <person name="Lee S.K."/>
        </authorList>
    </citation>
    <scope>NUCLEOTIDE SEQUENCE [LARGE SCALE GENOMIC DNA]</scope>
    <source>
        <tissue evidence="2">Muscle</tissue>
    </source>
</reference>
<keyword evidence="3" id="KW-1185">Reference proteome</keyword>
<name>A0A4Z2J792_9TELE</name>
<dbReference type="AlphaFoldDB" id="A0A4Z2J792"/>
<evidence type="ECO:0000313" key="3">
    <source>
        <dbReference type="Proteomes" id="UP000314294"/>
    </source>
</evidence>
<feature type="region of interest" description="Disordered" evidence="1">
    <location>
        <begin position="58"/>
        <end position="79"/>
    </location>
</feature>
<protein>
    <submittedName>
        <fullName evidence="2">Uncharacterized protein</fullName>
    </submittedName>
</protein>
<organism evidence="2 3">
    <name type="scientific">Liparis tanakae</name>
    <name type="common">Tanaka's snailfish</name>
    <dbReference type="NCBI Taxonomy" id="230148"/>
    <lineage>
        <taxon>Eukaryota</taxon>
        <taxon>Metazoa</taxon>
        <taxon>Chordata</taxon>
        <taxon>Craniata</taxon>
        <taxon>Vertebrata</taxon>
        <taxon>Euteleostomi</taxon>
        <taxon>Actinopterygii</taxon>
        <taxon>Neopterygii</taxon>
        <taxon>Teleostei</taxon>
        <taxon>Neoteleostei</taxon>
        <taxon>Acanthomorphata</taxon>
        <taxon>Eupercaria</taxon>
        <taxon>Perciformes</taxon>
        <taxon>Cottioidei</taxon>
        <taxon>Cottales</taxon>
        <taxon>Liparidae</taxon>
        <taxon>Liparis</taxon>
    </lineage>
</organism>
<proteinExistence type="predicted"/>
<dbReference type="Proteomes" id="UP000314294">
    <property type="component" value="Unassembled WGS sequence"/>
</dbReference>
<sequence>MAVQLKPESAVCLLMRLPACFTERGVSIRTQWLFCLFSRCSSMAAELPEDKEEQDFNLAEDGGQRTHSDNHITAHDVMD</sequence>
<gene>
    <name evidence="2" type="ORF">EYF80_003622</name>
</gene>
<feature type="compositionally biased region" description="Basic and acidic residues" evidence="1">
    <location>
        <begin position="62"/>
        <end position="79"/>
    </location>
</feature>
<evidence type="ECO:0000313" key="2">
    <source>
        <dbReference type="EMBL" id="TNN86205.1"/>
    </source>
</evidence>
<comment type="caution">
    <text evidence="2">The sequence shown here is derived from an EMBL/GenBank/DDBJ whole genome shotgun (WGS) entry which is preliminary data.</text>
</comment>